<dbReference type="InterPro" id="IPR019515">
    <property type="entry name" value="VPS54_N"/>
</dbReference>
<keyword evidence="4" id="KW-0813">Transport</keyword>
<dbReference type="EMBL" id="AJWK01014706">
    <property type="status" value="NOT_ANNOTATED_CDS"/>
    <property type="molecule type" value="Genomic_DNA"/>
</dbReference>
<protein>
    <recommendedName>
        <fullName evidence="3">Vacuolar protein sorting-associated protein 54</fullName>
    </recommendedName>
</protein>
<evidence type="ECO:0000256" key="2">
    <source>
        <dbReference type="ARBA" id="ARBA00009150"/>
    </source>
</evidence>
<reference evidence="13" key="1">
    <citation type="submission" date="2012-05" db="EMBL/GenBank/DDBJ databases">
        <title>Whole Genome Assembly of Lutzomyia longipalpis.</title>
        <authorList>
            <person name="Richards S."/>
            <person name="Qu C."/>
            <person name="Dillon R."/>
            <person name="Worley K."/>
            <person name="Scherer S."/>
            <person name="Batterton M."/>
            <person name="Taylor A."/>
            <person name="Hawes A."/>
            <person name="Hernandez B."/>
            <person name="Kovar C."/>
            <person name="Mandapat C."/>
            <person name="Pham C."/>
            <person name="Qu C."/>
            <person name="Jing C."/>
            <person name="Bess C."/>
            <person name="Bandaranaike D."/>
            <person name="Ngo D."/>
            <person name="Ongeri F."/>
            <person name="Arias F."/>
            <person name="Lara F."/>
            <person name="Weissenberger G."/>
            <person name="Kamau G."/>
            <person name="Han H."/>
            <person name="Shen H."/>
            <person name="Dinh H."/>
            <person name="Khalil I."/>
            <person name="Jones J."/>
            <person name="Shafer J."/>
            <person name="Jayaseelan J."/>
            <person name="Quiroz J."/>
            <person name="Blankenburg K."/>
            <person name="Nguyen L."/>
            <person name="Jackson L."/>
            <person name="Francisco L."/>
            <person name="Tang L.-Y."/>
            <person name="Pu L.-L."/>
            <person name="Perales L."/>
            <person name="Lorensuhewa L."/>
            <person name="Munidasa M."/>
            <person name="Coyle M."/>
            <person name="Taylor M."/>
            <person name="Puazo M."/>
            <person name="Firestine M."/>
            <person name="Scheel M."/>
            <person name="Javaid M."/>
            <person name="Wang M."/>
            <person name="Li M."/>
            <person name="Tabassum N."/>
            <person name="Saada N."/>
            <person name="Osuji N."/>
            <person name="Aqrawi P."/>
            <person name="Fu Q."/>
            <person name="Thornton R."/>
            <person name="Raj R."/>
            <person name="Goodspeed R."/>
            <person name="Mata R."/>
            <person name="Najjar R."/>
            <person name="Gubbala S."/>
            <person name="Lee S."/>
            <person name="Denson S."/>
            <person name="Patil S."/>
            <person name="Macmil S."/>
            <person name="Qi S."/>
            <person name="Matskevitch T."/>
            <person name="Palculict T."/>
            <person name="Mathew T."/>
            <person name="Vee V."/>
            <person name="Velamala V."/>
            <person name="Korchina V."/>
            <person name="Cai W."/>
            <person name="Liu W."/>
            <person name="Dai W."/>
            <person name="Zou X."/>
            <person name="Zhu Y."/>
            <person name="Zhang Y."/>
            <person name="Wu Y.-Q."/>
            <person name="Xin Y."/>
            <person name="Nazarath L."/>
            <person name="Kovar C."/>
            <person name="Han Y."/>
            <person name="Muzny D."/>
            <person name="Gibbs R."/>
        </authorList>
    </citation>
    <scope>NUCLEOTIDE SEQUENCE [LARGE SCALE GENOMIC DNA]</scope>
    <source>
        <strain evidence="13">Jacobina</strain>
    </source>
</reference>
<keyword evidence="7" id="KW-0333">Golgi apparatus</keyword>
<dbReference type="PANTHER" id="PTHR12965">
    <property type="entry name" value="VACUOLAR PROTEIN SORTING 54"/>
    <property type="match status" value="1"/>
</dbReference>
<dbReference type="GO" id="GO:0000938">
    <property type="term" value="C:GARP complex"/>
    <property type="evidence" value="ECO:0007669"/>
    <property type="project" value="InterPro"/>
</dbReference>
<proteinExistence type="inferred from homology"/>
<evidence type="ECO:0000313" key="13">
    <source>
        <dbReference type="Proteomes" id="UP000092461"/>
    </source>
</evidence>
<dbReference type="GO" id="GO:0006896">
    <property type="term" value="P:Golgi to vacuole transport"/>
    <property type="evidence" value="ECO:0007669"/>
    <property type="project" value="TreeGrafter"/>
</dbReference>
<dbReference type="Proteomes" id="UP000092461">
    <property type="component" value="Unassembled WGS sequence"/>
</dbReference>
<evidence type="ECO:0000256" key="4">
    <source>
        <dbReference type="ARBA" id="ARBA00022448"/>
    </source>
</evidence>
<dbReference type="FunFam" id="1.20.1280.130:FF:000001">
    <property type="entry name" value="Vacuolar protein sorting-associated protein 54"/>
    <property type="match status" value="1"/>
</dbReference>
<keyword evidence="5" id="KW-0597">Phosphoprotein</keyword>
<dbReference type="Pfam" id="PF07928">
    <property type="entry name" value="Vps54"/>
    <property type="match status" value="1"/>
</dbReference>
<dbReference type="PROSITE" id="PS00028">
    <property type="entry name" value="ZINC_FINGER_C2H2_1"/>
    <property type="match status" value="1"/>
</dbReference>
<keyword evidence="9" id="KW-0479">Metal-binding</keyword>
<dbReference type="GO" id="GO:0005829">
    <property type="term" value="C:cytosol"/>
    <property type="evidence" value="ECO:0007669"/>
    <property type="project" value="GOC"/>
</dbReference>
<dbReference type="Gene3D" id="3.40.50.300">
    <property type="entry name" value="P-loop containing nucleotide triphosphate hydrolases"/>
    <property type="match status" value="1"/>
</dbReference>
<dbReference type="InterPro" id="IPR012501">
    <property type="entry name" value="Vps54_C"/>
</dbReference>
<keyword evidence="9" id="KW-0863">Zinc-finger</keyword>
<evidence type="ECO:0000256" key="9">
    <source>
        <dbReference type="PROSITE-ProRule" id="PRU00042"/>
    </source>
</evidence>
<sequence>MMRNQKSLSTDTLPLVKKGNFPSKIRKLVLARRLRDWAGGSCQKTLVVGINDDVAQNDMVKAPNMGDVKYECQTCTFCSRDFKSSSEFIQHLRDVHCTREGGSFVCRYGSNGVCASLPLDGVSDRDYESHVNRYHVNQVTRNPEQWTVFSAAQNLPAVLNDPNRSKQTTFFTRTWGDSFVDRSGAVSASNRLPDITWNHFQSYLVKIGKRYKRHTRFEKQHTAPLTSHIGNQQNGNDITGNYGLQDIPQIFMKPHLELSNPATFASVFPGVGDGSNATQSGRLLQEKLSHYLDIVEVQIARQVAQKSSAFFHAMTSQDTIMAQMREASTNVRQLRSKLRHIDEAQVREALRVAKLARTRTHYLVVLEKLHLMATVHQTQPMIQLLLGTQDYVAALDLIGTTQEIVAQELVGVHCFRHLPSQLMEMERLVDKMLTTDFEKYATADFNRPLTANEKVLDEDKLNFTFIGTYKEEAIVAIKAIVKQLVIEIIASADEEICLTGAGEEAQSLSLGEWIKFLETATGTLLMLLKRVKAVYSVMLQTADVSAGKVQEVTTTVMDSEVFLSLQDHKVVQQRLSDLLSGVCNYCHERCANLVSNESLERSSVTAEHIARLSAVVNDFIGGCEEICGSQSVALRVAVTNQGTRFANKFHAERKSKLALLLDSERWKQADVPGEFQRMVEHIGRREFEWTRQSDDGISSPPSAVLLVDGEPFTLVGAALLLVQIVSEYCRCAQQLPIISAQLSRSVVDLLRTFNSRCCQLVLGAGALHVAGLKTITSGNLALVSRALQLVLWLLPHVKSHFQCLESNGANLAGYETVEKDFVSHIKEIENKVLSIVCSLVTNQLSSWDARPPVPSQAFRNISRHFVKLHEAIAPILPDAQVHSIYRVVHRSFKDKLREQILKYNIINNGGPQHGVVTSELTFYLETLRTLKAMPLDELRDETLNDIWNKCNRNSLKEGNTSMEKQRETMQEIAIKLAEEQVQNQLSLNGPRERCIFIIGSQNVGKSTIINRYLDREEGPKSTLALEYSYGRRSSPGQGVQKQICHVWELGTIVNSEQLLEIPFRSHGFENMSVIIMVDLSQPQRLWNDLLTILLCLKKVFQMKSTESIELMRKMLEEQYAVLDHADVATLDVFPIPMYIIGGKYDLFQDRDPEIKKQVCRCLRATAHLVGASVFFYTNQNNSMGKTLRDIFNHCGFGSPGNPIRNLHVDYNGPLSIRGIKLVQHRKILKQLELFMLPK</sequence>
<reference evidence="11" key="2">
    <citation type="journal article" date="2020" name="BMC">
        <title>Leishmania infection induces a limited differential gene expression in the sand fly midgut.</title>
        <authorList>
            <person name="Coutinho-Abreu I.V."/>
            <person name="Serafim T.D."/>
            <person name="Meneses C."/>
            <person name="Kamhawi S."/>
            <person name="Oliveira F."/>
            <person name="Valenzuela J.G."/>
        </authorList>
    </citation>
    <scope>NUCLEOTIDE SEQUENCE</scope>
    <source>
        <strain evidence="11">Jacobina</strain>
        <tissue evidence="11">Midgut</tissue>
    </source>
</reference>
<dbReference type="PROSITE" id="PS50157">
    <property type="entry name" value="ZINC_FINGER_C2H2_2"/>
    <property type="match status" value="1"/>
</dbReference>
<dbReference type="Gene3D" id="1.20.1280.130">
    <property type="match status" value="1"/>
</dbReference>
<evidence type="ECO:0000256" key="7">
    <source>
        <dbReference type="ARBA" id="ARBA00023034"/>
    </source>
</evidence>
<keyword evidence="8" id="KW-0175">Coiled coil</keyword>
<dbReference type="InterPro" id="IPR027417">
    <property type="entry name" value="P-loop_NTPase"/>
</dbReference>
<evidence type="ECO:0000256" key="5">
    <source>
        <dbReference type="ARBA" id="ARBA00022553"/>
    </source>
</evidence>
<evidence type="ECO:0000256" key="3">
    <source>
        <dbReference type="ARBA" id="ARBA00017665"/>
    </source>
</evidence>
<dbReference type="EnsemblMetazoa" id="LLOJ004716-RA">
    <property type="protein sequence ID" value="LLOJ004716-PA"/>
    <property type="gene ID" value="LLOJ004716"/>
</dbReference>
<dbReference type="SUPFAM" id="SSF52540">
    <property type="entry name" value="P-loop containing nucleoside triphosphate hydrolases"/>
    <property type="match status" value="1"/>
</dbReference>
<dbReference type="Gene3D" id="6.10.250.860">
    <property type="match status" value="1"/>
</dbReference>
<reference evidence="12" key="3">
    <citation type="submission" date="2020-05" db="UniProtKB">
        <authorList>
            <consortium name="EnsemblMetazoa"/>
        </authorList>
    </citation>
    <scope>IDENTIFICATION</scope>
    <source>
        <strain evidence="12">Jacobina</strain>
    </source>
</reference>
<keyword evidence="9" id="KW-0862">Zinc</keyword>
<dbReference type="GO" id="GO:0015031">
    <property type="term" value="P:protein transport"/>
    <property type="evidence" value="ECO:0007669"/>
    <property type="project" value="UniProtKB-KW"/>
</dbReference>
<evidence type="ECO:0000313" key="11">
    <source>
        <dbReference type="EMBL" id="MBC1180720.1"/>
    </source>
</evidence>
<dbReference type="VEuPathDB" id="VectorBase:LLOJ004716"/>
<accession>A0A1B0CJL3</accession>
<keyword evidence="13" id="KW-1185">Reference proteome</keyword>
<dbReference type="VEuPathDB" id="VectorBase:LLONM1_006444"/>
<dbReference type="GO" id="GO:0019905">
    <property type="term" value="F:syntaxin binding"/>
    <property type="evidence" value="ECO:0007669"/>
    <property type="project" value="TreeGrafter"/>
</dbReference>
<evidence type="ECO:0000256" key="1">
    <source>
        <dbReference type="ARBA" id="ARBA00004601"/>
    </source>
</evidence>
<feature type="domain" description="C2H2-type" evidence="10">
    <location>
        <begin position="70"/>
        <end position="101"/>
    </location>
</feature>
<dbReference type="InterPro" id="IPR039745">
    <property type="entry name" value="Vps54"/>
</dbReference>
<comment type="similarity">
    <text evidence="2">Belongs to the VPS54 family.</text>
</comment>
<dbReference type="AlphaFoldDB" id="A0A1B0CJL3"/>
<organism evidence="12 13">
    <name type="scientific">Lutzomyia longipalpis</name>
    <name type="common">Sand fly</name>
    <dbReference type="NCBI Taxonomy" id="7200"/>
    <lineage>
        <taxon>Eukaryota</taxon>
        <taxon>Metazoa</taxon>
        <taxon>Ecdysozoa</taxon>
        <taxon>Arthropoda</taxon>
        <taxon>Hexapoda</taxon>
        <taxon>Insecta</taxon>
        <taxon>Pterygota</taxon>
        <taxon>Neoptera</taxon>
        <taxon>Endopterygota</taxon>
        <taxon>Diptera</taxon>
        <taxon>Nematocera</taxon>
        <taxon>Psychodoidea</taxon>
        <taxon>Psychodidae</taxon>
        <taxon>Lutzomyia</taxon>
        <taxon>Lutzomyia</taxon>
    </lineage>
</organism>
<dbReference type="GO" id="GO:0042147">
    <property type="term" value="P:retrograde transport, endosome to Golgi"/>
    <property type="evidence" value="ECO:0007669"/>
    <property type="project" value="InterPro"/>
</dbReference>
<dbReference type="InterPro" id="IPR013087">
    <property type="entry name" value="Znf_C2H2_type"/>
</dbReference>
<dbReference type="PANTHER" id="PTHR12965:SF0">
    <property type="entry name" value="VACUOLAR PROTEIN SORTING-ASSOCIATED PROTEIN 54"/>
    <property type="match status" value="1"/>
</dbReference>
<keyword evidence="6" id="KW-0653">Protein transport</keyword>
<evidence type="ECO:0000259" key="10">
    <source>
        <dbReference type="PROSITE" id="PS50157"/>
    </source>
</evidence>
<name>A0A1B0CJL3_LUTLO</name>
<dbReference type="VEuPathDB" id="VectorBase:LLONM1_009377"/>
<evidence type="ECO:0000256" key="8">
    <source>
        <dbReference type="ARBA" id="ARBA00023054"/>
    </source>
</evidence>
<dbReference type="EMBL" id="GITU01012017">
    <property type="protein sequence ID" value="MBC1180720.1"/>
    <property type="molecule type" value="Transcribed_RNA"/>
</dbReference>
<evidence type="ECO:0000313" key="12">
    <source>
        <dbReference type="EnsemblMetazoa" id="LLOJ004716-PA"/>
    </source>
</evidence>
<comment type="subcellular location">
    <subcellularLocation>
        <location evidence="1">Golgi apparatus</location>
        <location evidence="1">trans-Golgi network</location>
    </subcellularLocation>
</comment>
<dbReference type="GO" id="GO:0008270">
    <property type="term" value="F:zinc ion binding"/>
    <property type="evidence" value="ECO:0007669"/>
    <property type="project" value="UniProtKB-KW"/>
</dbReference>
<evidence type="ECO:0000256" key="6">
    <source>
        <dbReference type="ARBA" id="ARBA00022927"/>
    </source>
</evidence>
<dbReference type="Pfam" id="PF10475">
    <property type="entry name" value="Vps54_N"/>
    <property type="match status" value="1"/>
</dbReference>
<dbReference type="EMBL" id="AJWK01014705">
    <property type="status" value="NOT_ANNOTATED_CDS"/>
    <property type="molecule type" value="Genomic_DNA"/>
</dbReference>